<accession>F4X1A2</accession>
<evidence type="ECO:0000313" key="2">
    <source>
        <dbReference type="Proteomes" id="UP000007755"/>
    </source>
</evidence>
<gene>
    <name evidence="1" type="ORF">G5I_12061</name>
</gene>
<dbReference type="InParanoid" id="F4X1A2"/>
<reference evidence="1" key="1">
    <citation type="submission" date="2011-02" db="EMBL/GenBank/DDBJ databases">
        <title>The genome of the leaf-cutting ant Acromyrmex echinatior suggests key adaptations to social evolution and fungus farming.</title>
        <authorList>
            <person name="Nygaard S."/>
            <person name="Zhang G."/>
        </authorList>
    </citation>
    <scope>NUCLEOTIDE SEQUENCE</scope>
</reference>
<dbReference type="AlphaFoldDB" id="F4X1A2"/>
<evidence type="ECO:0000313" key="1">
    <source>
        <dbReference type="EMBL" id="EGI59774.1"/>
    </source>
</evidence>
<proteinExistence type="predicted"/>
<name>F4X1A2_ACREC</name>
<keyword evidence="2" id="KW-1185">Reference proteome</keyword>
<protein>
    <submittedName>
        <fullName evidence="1">Uncharacterized protein</fullName>
    </submittedName>
</protein>
<dbReference type="EMBL" id="GL888528">
    <property type="protein sequence ID" value="EGI59774.1"/>
    <property type="molecule type" value="Genomic_DNA"/>
</dbReference>
<dbReference type="Proteomes" id="UP000007755">
    <property type="component" value="Unassembled WGS sequence"/>
</dbReference>
<sequence>MHAACGTSAGCAVFDSRTRLDGNAYAIEIADIVRCTELDGVEHVAAVLRYYAKNMDVTLRPRGQRFNLDQRRRGAAWCGADADADASPGSPINRVRLAIRKSETTS</sequence>
<organism evidence="2">
    <name type="scientific">Acromyrmex echinatior</name>
    <name type="common">Panamanian leafcutter ant</name>
    <name type="synonym">Acromyrmex octospinosus echinatior</name>
    <dbReference type="NCBI Taxonomy" id="103372"/>
    <lineage>
        <taxon>Eukaryota</taxon>
        <taxon>Metazoa</taxon>
        <taxon>Ecdysozoa</taxon>
        <taxon>Arthropoda</taxon>
        <taxon>Hexapoda</taxon>
        <taxon>Insecta</taxon>
        <taxon>Pterygota</taxon>
        <taxon>Neoptera</taxon>
        <taxon>Endopterygota</taxon>
        <taxon>Hymenoptera</taxon>
        <taxon>Apocrita</taxon>
        <taxon>Aculeata</taxon>
        <taxon>Formicoidea</taxon>
        <taxon>Formicidae</taxon>
        <taxon>Myrmicinae</taxon>
        <taxon>Acromyrmex</taxon>
    </lineage>
</organism>